<dbReference type="SUPFAM" id="SSF47473">
    <property type="entry name" value="EF-hand"/>
    <property type="match status" value="1"/>
</dbReference>
<dbReference type="AlphaFoldDB" id="A0A915DT04"/>
<reference evidence="6" key="1">
    <citation type="submission" date="2022-11" db="UniProtKB">
        <authorList>
            <consortium name="WormBaseParasite"/>
        </authorList>
    </citation>
    <scope>IDENTIFICATION</scope>
</reference>
<dbReference type="InterPro" id="IPR002048">
    <property type="entry name" value="EF_hand_dom"/>
</dbReference>
<evidence type="ECO:0000313" key="6">
    <source>
        <dbReference type="WBParaSite" id="jg22613.2"/>
    </source>
</evidence>
<evidence type="ECO:0000259" key="4">
    <source>
        <dbReference type="PROSITE" id="PS50222"/>
    </source>
</evidence>
<keyword evidence="1" id="KW-0479">Metal-binding</keyword>
<name>A0A915DT04_9BILA</name>
<dbReference type="WBParaSite" id="jg22613.2">
    <property type="protein sequence ID" value="jg22613.2"/>
    <property type="gene ID" value="jg22613"/>
</dbReference>
<organism evidence="5 6">
    <name type="scientific">Ditylenchus dipsaci</name>
    <dbReference type="NCBI Taxonomy" id="166011"/>
    <lineage>
        <taxon>Eukaryota</taxon>
        <taxon>Metazoa</taxon>
        <taxon>Ecdysozoa</taxon>
        <taxon>Nematoda</taxon>
        <taxon>Chromadorea</taxon>
        <taxon>Rhabditida</taxon>
        <taxon>Tylenchina</taxon>
        <taxon>Tylenchomorpha</taxon>
        <taxon>Sphaerularioidea</taxon>
        <taxon>Anguinidae</taxon>
        <taxon>Anguininae</taxon>
        <taxon>Ditylenchus</taxon>
    </lineage>
</organism>
<protein>
    <submittedName>
        <fullName evidence="6">EF-hand domain-containing protein</fullName>
    </submittedName>
</protein>
<keyword evidence="5" id="KW-1185">Reference proteome</keyword>
<dbReference type="PANTHER" id="PTHR23055">
    <property type="entry name" value="CALCIUM BINDING PROTEINS"/>
    <property type="match status" value="1"/>
</dbReference>
<dbReference type="InterPro" id="IPR028846">
    <property type="entry name" value="Recoverin"/>
</dbReference>
<evidence type="ECO:0000256" key="1">
    <source>
        <dbReference type="ARBA" id="ARBA00022723"/>
    </source>
</evidence>
<dbReference type="PANTHER" id="PTHR23055:SF171">
    <property type="entry name" value="EF-HAND DOMAIN-CONTAINING PROTEIN"/>
    <property type="match status" value="1"/>
</dbReference>
<dbReference type="Gene3D" id="1.10.238.10">
    <property type="entry name" value="EF-hand"/>
    <property type="match status" value="1"/>
</dbReference>
<evidence type="ECO:0000256" key="3">
    <source>
        <dbReference type="SAM" id="SignalP"/>
    </source>
</evidence>
<dbReference type="PROSITE" id="PS50222">
    <property type="entry name" value="EF_HAND_2"/>
    <property type="match status" value="1"/>
</dbReference>
<dbReference type="Proteomes" id="UP000887574">
    <property type="component" value="Unplaced"/>
</dbReference>
<dbReference type="InterPro" id="IPR011992">
    <property type="entry name" value="EF-hand-dom_pair"/>
</dbReference>
<feature type="signal peptide" evidence="3">
    <location>
        <begin position="1"/>
        <end position="16"/>
    </location>
</feature>
<evidence type="ECO:0000313" key="5">
    <source>
        <dbReference type="Proteomes" id="UP000887574"/>
    </source>
</evidence>
<feature type="domain" description="EF-hand" evidence="4">
    <location>
        <begin position="444"/>
        <end position="479"/>
    </location>
</feature>
<accession>A0A915DT04</accession>
<sequence>MQYFLLISAFVGLSAAFLTPMGGGGCGGGCGGGGGGGCGGGCAPPPCPAPCPPPAPACGGGCGGGCAPPPAPCGGGGGCGGGCGGAVLPPALPHQPHAAAVEDAEADVEVPQSDTAEDAVEVAVATLLPLNNLGLLKLHSSLTLLLLPTSILCSTSSGSSAKLCSTTSCSSWWSFILGFLMFSGGGGGPSPFVRKNSGQRRHSELKLNMAVHHQYHEPPTIFSNKALRDICHRIYWTIRAMQFKMFFKLEEADANSLNELIKFEPAKRPPTLGQLREFTSNRFSDKWIKYMYAKFKNECPAGRMKLTEFKLLFGPYVPDRMSDAYLEKMFNAFCYTSPYADHLTFKDLIECLSILCDQDAHSHAMWTMRLINGQRADQITLAEFNEFVKSIFLLVGHGEQRRKRMGSIWGGSKDSKAPPALSVSTLPVLTSAQVVTVDRDTLKAIQKRAERVFKELDVEGQGFLTIQSLEELFRIKEADSAEKQNSSISTK</sequence>
<evidence type="ECO:0000256" key="2">
    <source>
        <dbReference type="ARBA" id="ARBA00022737"/>
    </source>
</evidence>
<feature type="chain" id="PRO_5038138117" evidence="3">
    <location>
        <begin position="17"/>
        <end position="491"/>
    </location>
</feature>
<dbReference type="GO" id="GO:0005509">
    <property type="term" value="F:calcium ion binding"/>
    <property type="evidence" value="ECO:0007669"/>
    <property type="project" value="InterPro"/>
</dbReference>
<keyword evidence="2" id="KW-0677">Repeat</keyword>
<keyword evidence="3" id="KW-0732">Signal</keyword>
<proteinExistence type="predicted"/>